<evidence type="ECO:0000313" key="2">
    <source>
        <dbReference type="EMBL" id="PAA93074.1"/>
    </source>
</evidence>
<sequence length="140" mass="15030">MNSTNNSGVTPRLVFYEDLDTPLQACRQDSESVSCLIANINGAVTGCLLPAVMVVGLLGNSLVAYLTLCRVKPLTKQNCFYGCIAVVDGVTLVVQGVLNGFLNKGLPWLSNGRFGLVMINVSDLGCKVRERPVRLRLTVA</sequence>
<reference evidence="2 3" key="1">
    <citation type="submission" date="2017-06" db="EMBL/GenBank/DDBJ databases">
        <title>A platform for efficient transgenesis in Macrostomum lignano, a flatworm model organism for stem cell research.</title>
        <authorList>
            <person name="Berezikov E."/>
        </authorList>
    </citation>
    <scope>NUCLEOTIDE SEQUENCE [LARGE SCALE GENOMIC DNA]</scope>
    <source>
        <strain evidence="2">DV1</strain>
        <tissue evidence="2">Whole organism</tissue>
    </source>
</reference>
<organism evidence="2 3">
    <name type="scientific">Macrostomum lignano</name>
    <dbReference type="NCBI Taxonomy" id="282301"/>
    <lineage>
        <taxon>Eukaryota</taxon>
        <taxon>Metazoa</taxon>
        <taxon>Spiralia</taxon>
        <taxon>Lophotrochozoa</taxon>
        <taxon>Platyhelminthes</taxon>
        <taxon>Rhabditophora</taxon>
        <taxon>Macrostomorpha</taxon>
        <taxon>Macrostomida</taxon>
        <taxon>Macrostomidae</taxon>
        <taxon>Macrostomum</taxon>
    </lineage>
</organism>
<protein>
    <recommendedName>
        <fullName evidence="4">G_PROTEIN_RECEP_F1_2 domain-containing protein</fullName>
    </recommendedName>
</protein>
<feature type="transmembrane region" description="Helical" evidence="1">
    <location>
        <begin position="80"/>
        <end position="102"/>
    </location>
</feature>
<name>A0A267H5X1_9PLAT</name>
<keyword evidence="1" id="KW-0812">Transmembrane</keyword>
<evidence type="ECO:0000313" key="3">
    <source>
        <dbReference type="Proteomes" id="UP000215902"/>
    </source>
</evidence>
<dbReference type="Proteomes" id="UP000215902">
    <property type="component" value="Unassembled WGS sequence"/>
</dbReference>
<dbReference type="Gene3D" id="1.20.1070.10">
    <property type="entry name" value="Rhodopsin 7-helix transmembrane proteins"/>
    <property type="match status" value="1"/>
</dbReference>
<dbReference type="EMBL" id="NIVC01000033">
    <property type="protein sequence ID" value="PAA93074.1"/>
    <property type="molecule type" value="Genomic_DNA"/>
</dbReference>
<proteinExistence type="predicted"/>
<feature type="transmembrane region" description="Helical" evidence="1">
    <location>
        <begin position="48"/>
        <end position="68"/>
    </location>
</feature>
<evidence type="ECO:0008006" key="4">
    <source>
        <dbReference type="Google" id="ProtNLM"/>
    </source>
</evidence>
<dbReference type="SUPFAM" id="SSF81321">
    <property type="entry name" value="Family A G protein-coupled receptor-like"/>
    <property type="match status" value="1"/>
</dbReference>
<keyword evidence="1" id="KW-1133">Transmembrane helix</keyword>
<comment type="caution">
    <text evidence="2">The sequence shown here is derived from an EMBL/GenBank/DDBJ whole genome shotgun (WGS) entry which is preliminary data.</text>
</comment>
<evidence type="ECO:0000256" key="1">
    <source>
        <dbReference type="SAM" id="Phobius"/>
    </source>
</evidence>
<accession>A0A267H5X1</accession>
<keyword evidence="3" id="KW-1185">Reference proteome</keyword>
<gene>
    <name evidence="2" type="ORF">BOX15_Mlig002009g9</name>
</gene>
<keyword evidence="1" id="KW-0472">Membrane</keyword>
<dbReference type="AlphaFoldDB" id="A0A267H5X1"/>